<name>A0A955I7A0_9BACT</name>
<keyword evidence="1" id="KW-1133">Transmembrane helix</keyword>
<evidence type="ECO:0000313" key="2">
    <source>
        <dbReference type="EMBL" id="MCA9379826.1"/>
    </source>
</evidence>
<gene>
    <name evidence="2" type="ORF">KC675_01460</name>
</gene>
<dbReference type="Proteomes" id="UP000745577">
    <property type="component" value="Unassembled WGS sequence"/>
</dbReference>
<organism evidence="2 3">
    <name type="scientific">Candidatus Dojkabacteria bacterium</name>
    <dbReference type="NCBI Taxonomy" id="2099670"/>
    <lineage>
        <taxon>Bacteria</taxon>
        <taxon>Candidatus Dojkabacteria</taxon>
    </lineage>
</organism>
<evidence type="ECO:0000256" key="1">
    <source>
        <dbReference type="SAM" id="Phobius"/>
    </source>
</evidence>
<keyword evidence="1" id="KW-0812">Transmembrane</keyword>
<reference evidence="2" key="2">
    <citation type="journal article" date="2021" name="Microbiome">
        <title>Successional dynamics and alternative stable states in a saline activated sludge microbial community over 9 years.</title>
        <authorList>
            <person name="Wang Y."/>
            <person name="Ye J."/>
            <person name="Ju F."/>
            <person name="Liu L."/>
            <person name="Boyd J.A."/>
            <person name="Deng Y."/>
            <person name="Parks D.H."/>
            <person name="Jiang X."/>
            <person name="Yin X."/>
            <person name="Woodcroft B.J."/>
            <person name="Tyson G.W."/>
            <person name="Hugenholtz P."/>
            <person name="Polz M.F."/>
            <person name="Zhang T."/>
        </authorList>
    </citation>
    <scope>NUCLEOTIDE SEQUENCE</scope>
    <source>
        <strain evidence="2">HKST-UBA15</strain>
    </source>
</reference>
<reference evidence="2" key="1">
    <citation type="submission" date="2020-04" db="EMBL/GenBank/DDBJ databases">
        <authorList>
            <person name="Zhang T."/>
        </authorList>
    </citation>
    <scope>NUCLEOTIDE SEQUENCE</scope>
    <source>
        <strain evidence="2">HKST-UBA15</strain>
    </source>
</reference>
<accession>A0A955I7A0</accession>
<feature type="transmembrane region" description="Helical" evidence="1">
    <location>
        <begin position="30"/>
        <end position="47"/>
    </location>
</feature>
<proteinExistence type="predicted"/>
<protein>
    <recommendedName>
        <fullName evidence="4">CBM6 domain-containing protein</fullName>
    </recommendedName>
</protein>
<dbReference type="AlphaFoldDB" id="A0A955I7A0"/>
<evidence type="ECO:0008006" key="4">
    <source>
        <dbReference type="Google" id="ProtNLM"/>
    </source>
</evidence>
<comment type="caution">
    <text evidence="2">The sequence shown here is derived from an EMBL/GenBank/DDBJ whole genome shotgun (WGS) entry which is preliminary data.</text>
</comment>
<dbReference type="EMBL" id="JAGQLL010000014">
    <property type="protein sequence ID" value="MCA9379826.1"/>
    <property type="molecule type" value="Genomic_DNA"/>
</dbReference>
<feature type="transmembrane region" description="Helical" evidence="1">
    <location>
        <begin position="59"/>
        <end position="79"/>
    </location>
</feature>
<keyword evidence="1" id="KW-0472">Membrane</keyword>
<sequence length="238" mass="25991">MYKSIPTFSRVIAILTVVTTLFFSVYEGGFVGLILVAVIWAFVGFMIPRLKFVDLSNYFSFYGLLVATAIVAVSAPFIANNLIEEKDSTKTDSVTEEEDITNSDLGILPTEEIQLDQQGSIIIEAGDGVLGGDVFLSYIGESARGEEAYLADRGVTATYTVDTDSPGQYELWVKINDDGLHLDGARNAKVTVNTSQIGQYNHISQVIDGWKWVKISTFTLIEGDNSVVFEKTETTSAA</sequence>
<dbReference type="Gene3D" id="2.60.120.260">
    <property type="entry name" value="Galactose-binding domain-like"/>
    <property type="match status" value="1"/>
</dbReference>
<evidence type="ECO:0000313" key="3">
    <source>
        <dbReference type="Proteomes" id="UP000745577"/>
    </source>
</evidence>
<feature type="non-terminal residue" evidence="2">
    <location>
        <position position="238"/>
    </location>
</feature>